<evidence type="ECO:0000313" key="2">
    <source>
        <dbReference type="EMBL" id="GAU18226.1"/>
    </source>
</evidence>
<reference evidence="3" key="1">
    <citation type="journal article" date="2017" name="Front. Plant Sci.">
        <title>Climate Clever Clovers: New Paradigm to Reduce the Environmental Footprint of Ruminants by Breeding Low Methanogenic Forages Utilizing Haplotype Variation.</title>
        <authorList>
            <person name="Kaur P."/>
            <person name="Appels R."/>
            <person name="Bayer P.E."/>
            <person name="Keeble-Gagnere G."/>
            <person name="Wang J."/>
            <person name="Hirakawa H."/>
            <person name="Shirasawa K."/>
            <person name="Vercoe P."/>
            <person name="Stefanova K."/>
            <person name="Durmic Z."/>
            <person name="Nichols P."/>
            <person name="Revell C."/>
            <person name="Isobe S.N."/>
            <person name="Edwards D."/>
            <person name="Erskine W."/>
        </authorList>
    </citation>
    <scope>NUCLEOTIDE SEQUENCE [LARGE SCALE GENOMIC DNA]</scope>
    <source>
        <strain evidence="3">cv. Daliak</strain>
    </source>
</reference>
<name>A0A2Z6LPD6_TRISU</name>
<keyword evidence="3" id="KW-1185">Reference proteome</keyword>
<protein>
    <submittedName>
        <fullName evidence="2">Uncharacterized protein</fullName>
    </submittedName>
</protein>
<accession>A0A2Z6LPD6</accession>
<proteinExistence type="predicted"/>
<feature type="region of interest" description="Disordered" evidence="1">
    <location>
        <begin position="44"/>
        <end position="72"/>
    </location>
</feature>
<evidence type="ECO:0000256" key="1">
    <source>
        <dbReference type="SAM" id="MobiDB-lite"/>
    </source>
</evidence>
<evidence type="ECO:0000313" key="3">
    <source>
        <dbReference type="Proteomes" id="UP000242715"/>
    </source>
</evidence>
<dbReference type="AlphaFoldDB" id="A0A2Z6LPD6"/>
<dbReference type="EMBL" id="DF973181">
    <property type="protein sequence ID" value="GAU18226.1"/>
    <property type="molecule type" value="Genomic_DNA"/>
</dbReference>
<sequence length="72" mass="8427">MDFNNSKHKDQERIADYCEKREHLRHVRLVPNLFLSKLRASTEQRMNATAENPKLKCRSPDEFVDNEGVGVN</sequence>
<organism evidence="2 3">
    <name type="scientific">Trifolium subterraneum</name>
    <name type="common">Subterranean clover</name>
    <dbReference type="NCBI Taxonomy" id="3900"/>
    <lineage>
        <taxon>Eukaryota</taxon>
        <taxon>Viridiplantae</taxon>
        <taxon>Streptophyta</taxon>
        <taxon>Embryophyta</taxon>
        <taxon>Tracheophyta</taxon>
        <taxon>Spermatophyta</taxon>
        <taxon>Magnoliopsida</taxon>
        <taxon>eudicotyledons</taxon>
        <taxon>Gunneridae</taxon>
        <taxon>Pentapetalae</taxon>
        <taxon>rosids</taxon>
        <taxon>fabids</taxon>
        <taxon>Fabales</taxon>
        <taxon>Fabaceae</taxon>
        <taxon>Papilionoideae</taxon>
        <taxon>50 kb inversion clade</taxon>
        <taxon>NPAAA clade</taxon>
        <taxon>Hologalegina</taxon>
        <taxon>IRL clade</taxon>
        <taxon>Trifolieae</taxon>
        <taxon>Trifolium</taxon>
    </lineage>
</organism>
<dbReference type="Proteomes" id="UP000242715">
    <property type="component" value="Unassembled WGS sequence"/>
</dbReference>
<gene>
    <name evidence="2" type="ORF">TSUD_175670</name>
</gene>